<evidence type="ECO:0000313" key="2">
    <source>
        <dbReference type="EMBL" id="QOQ86782.1"/>
    </source>
</evidence>
<keyword evidence="2" id="KW-0489">Methyltransferase</keyword>
<dbReference type="GO" id="GO:0032259">
    <property type="term" value="P:methylation"/>
    <property type="evidence" value="ECO:0007669"/>
    <property type="project" value="UniProtKB-KW"/>
</dbReference>
<dbReference type="EMBL" id="CP063078">
    <property type="protein sequence ID" value="QOQ86782.1"/>
    <property type="molecule type" value="Genomic_DNA"/>
</dbReference>
<keyword evidence="3" id="KW-1185">Reference proteome</keyword>
<dbReference type="InterPro" id="IPR013216">
    <property type="entry name" value="Methyltransf_11"/>
</dbReference>
<protein>
    <submittedName>
        <fullName evidence="2">Class I SAM-dependent methyltransferase</fullName>
    </submittedName>
</protein>
<evidence type="ECO:0000313" key="3">
    <source>
        <dbReference type="Proteomes" id="UP000594749"/>
    </source>
</evidence>
<sequence length="207" mass="23939">MKIIDEVRDNVRFPKGEDGVKTLKRMNEVHNKSAIWAINRVNICENLDIEILDIGFGGGQNLLNLRDKFKNSKLYGIDYSPTSLDVAKETTKNLKNIYLKIGDVSKKIEFDENKFDIITAFETLYFWENLNVAFSEIKRVLKPDGVFLLHLEGTTKKTLDEWSNGVNLKNKLNENEIYELLKQNGFKKVEIYALDSSEIRTFIAKKQ</sequence>
<organism evidence="2 3">
    <name type="scientific">Campylobacter corcagiensis</name>
    <dbReference type="NCBI Taxonomy" id="1448857"/>
    <lineage>
        <taxon>Bacteria</taxon>
        <taxon>Pseudomonadati</taxon>
        <taxon>Campylobacterota</taxon>
        <taxon>Epsilonproteobacteria</taxon>
        <taxon>Campylobacterales</taxon>
        <taxon>Campylobacteraceae</taxon>
        <taxon>Campylobacter</taxon>
    </lineage>
</organism>
<gene>
    <name evidence="2" type="ORF">IMC76_06060</name>
</gene>
<dbReference type="InterPro" id="IPR029063">
    <property type="entry name" value="SAM-dependent_MTases_sf"/>
</dbReference>
<feature type="domain" description="Methyltransferase type 11" evidence="1">
    <location>
        <begin position="52"/>
        <end position="148"/>
    </location>
</feature>
<dbReference type="Gene3D" id="3.40.50.150">
    <property type="entry name" value="Vaccinia Virus protein VP39"/>
    <property type="match status" value="1"/>
</dbReference>
<dbReference type="CDD" id="cd02440">
    <property type="entry name" value="AdoMet_MTases"/>
    <property type="match status" value="1"/>
</dbReference>
<reference evidence="2 3" key="1">
    <citation type="submission" date="2020-10" db="EMBL/GenBank/DDBJ databases">
        <title>Campylobacter and Helicobacter PacBio genomes.</title>
        <authorList>
            <person name="Lane C."/>
        </authorList>
    </citation>
    <scope>NUCLEOTIDE SEQUENCE [LARGE SCALE GENOMIC DNA]</scope>
    <source>
        <strain evidence="2 3">2016D-0077</strain>
    </source>
</reference>
<dbReference type="AlphaFoldDB" id="A0A7M1LDX5"/>
<dbReference type="RefSeq" id="WP_034971508.1">
    <property type="nucleotide sequence ID" value="NZ_CP053842.1"/>
</dbReference>
<dbReference type="SUPFAM" id="SSF53335">
    <property type="entry name" value="S-adenosyl-L-methionine-dependent methyltransferases"/>
    <property type="match status" value="1"/>
</dbReference>
<proteinExistence type="predicted"/>
<evidence type="ECO:0000259" key="1">
    <source>
        <dbReference type="Pfam" id="PF08241"/>
    </source>
</evidence>
<keyword evidence="2" id="KW-0808">Transferase</keyword>
<dbReference type="PANTHER" id="PTHR43861">
    <property type="entry name" value="TRANS-ACONITATE 2-METHYLTRANSFERASE-RELATED"/>
    <property type="match status" value="1"/>
</dbReference>
<dbReference type="OrthoDB" id="5363250at2"/>
<dbReference type="Proteomes" id="UP000594749">
    <property type="component" value="Chromosome"/>
</dbReference>
<dbReference type="Pfam" id="PF08241">
    <property type="entry name" value="Methyltransf_11"/>
    <property type="match status" value="1"/>
</dbReference>
<accession>A0A7M1LDX5</accession>
<dbReference type="GO" id="GO:0008757">
    <property type="term" value="F:S-adenosylmethionine-dependent methyltransferase activity"/>
    <property type="evidence" value="ECO:0007669"/>
    <property type="project" value="InterPro"/>
</dbReference>
<name>A0A7M1LDX5_9BACT</name>